<name>A0A8S9TKM7_PHYIN</name>
<reference evidence="1" key="1">
    <citation type="submission" date="2020-03" db="EMBL/GenBank/DDBJ databases">
        <title>Hybrid Assembly of Korean Phytophthora infestans isolates.</title>
        <authorList>
            <person name="Prokchorchik M."/>
            <person name="Lee Y."/>
            <person name="Seo J."/>
            <person name="Cho J.-H."/>
            <person name="Park Y.-E."/>
            <person name="Jang D.-C."/>
            <person name="Im J.-S."/>
            <person name="Choi J.-G."/>
            <person name="Park H.-J."/>
            <person name="Lee G.-B."/>
            <person name="Lee Y.-G."/>
            <person name="Hong S.-Y."/>
            <person name="Cho K."/>
            <person name="Sohn K.H."/>
        </authorList>
    </citation>
    <scope>NUCLEOTIDE SEQUENCE</scope>
    <source>
        <strain evidence="1">KR_2_A2</strain>
    </source>
</reference>
<sequence>MAQVTEQAMCNKPSVNGDTPAANKVLGRCYEEMNTSDWIQLFAPKPVRQARWSGLSYNLTRPVVSSTLEQVASEIVLLLQALGLQMAERPSLSMMKAWLPAEAAAEMWKWNEKLR</sequence>
<gene>
    <name evidence="1" type="ORF">GN958_ATG23553</name>
</gene>
<proteinExistence type="predicted"/>
<dbReference type="AlphaFoldDB" id="A0A8S9TKM7"/>
<dbReference type="Proteomes" id="UP000704712">
    <property type="component" value="Unassembled WGS sequence"/>
</dbReference>
<evidence type="ECO:0000313" key="2">
    <source>
        <dbReference type="Proteomes" id="UP000704712"/>
    </source>
</evidence>
<dbReference type="EMBL" id="JAACNO010003300">
    <property type="protein sequence ID" value="KAF4127239.1"/>
    <property type="molecule type" value="Genomic_DNA"/>
</dbReference>
<protein>
    <submittedName>
        <fullName evidence="1">Uncharacterized protein</fullName>
    </submittedName>
</protein>
<accession>A0A8S9TKM7</accession>
<evidence type="ECO:0000313" key="1">
    <source>
        <dbReference type="EMBL" id="KAF4127239.1"/>
    </source>
</evidence>
<organism evidence="1 2">
    <name type="scientific">Phytophthora infestans</name>
    <name type="common">Potato late blight agent</name>
    <name type="synonym">Botrytis infestans</name>
    <dbReference type="NCBI Taxonomy" id="4787"/>
    <lineage>
        <taxon>Eukaryota</taxon>
        <taxon>Sar</taxon>
        <taxon>Stramenopiles</taxon>
        <taxon>Oomycota</taxon>
        <taxon>Peronosporomycetes</taxon>
        <taxon>Peronosporales</taxon>
        <taxon>Peronosporaceae</taxon>
        <taxon>Phytophthora</taxon>
    </lineage>
</organism>
<comment type="caution">
    <text evidence="1">The sequence shown here is derived from an EMBL/GenBank/DDBJ whole genome shotgun (WGS) entry which is preliminary data.</text>
</comment>